<evidence type="ECO:0000313" key="1">
    <source>
        <dbReference type="EMBL" id="SOB91020.1"/>
    </source>
</evidence>
<accession>A0A285RAB0</accession>
<dbReference type="Proteomes" id="UP000219563">
    <property type="component" value="Unassembled WGS sequence"/>
</dbReference>
<name>A0A285RAB0_9FIRM</name>
<sequence>MKHQKCWIEYENYEHGGRFESKFDNEEEVILELLDDVKGKALLKVRYDRMHS</sequence>
<reference evidence="1 2" key="1">
    <citation type="submission" date="2017-08" db="EMBL/GenBank/DDBJ databases">
        <authorList>
            <person name="de Groot N.N."/>
        </authorList>
    </citation>
    <scope>NUCLEOTIDE SEQUENCE [LARGE SCALE GENOMIC DNA]</scope>
    <source>
        <strain evidence="1 2">DSM 9787</strain>
    </source>
</reference>
<dbReference type="EMBL" id="OBMR01000002">
    <property type="protein sequence ID" value="SOB91020.1"/>
    <property type="molecule type" value="Genomic_DNA"/>
</dbReference>
<proteinExistence type="predicted"/>
<organism evidence="1 2">
    <name type="scientific">Pseudobutyrivibrio ruminis DSM 9787</name>
    <dbReference type="NCBI Taxonomy" id="1123011"/>
    <lineage>
        <taxon>Bacteria</taxon>
        <taxon>Bacillati</taxon>
        <taxon>Bacillota</taxon>
        <taxon>Clostridia</taxon>
        <taxon>Lachnospirales</taxon>
        <taxon>Lachnospiraceae</taxon>
        <taxon>Pseudobutyrivibrio</taxon>
    </lineage>
</organism>
<evidence type="ECO:0000313" key="2">
    <source>
        <dbReference type="Proteomes" id="UP000219563"/>
    </source>
</evidence>
<dbReference type="AlphaFoldDB" id="A0A285RAB0"/>
<protein>
    <submittedName>
        <fullName evidence="1">Uncharacterized protein</fullName>
    </submittedName>
</protein>
<dbReference type="RefSeq" id="WP_179670630.1">
    <property type="nucleotide sequence ID" value="NZ_OBMR01000002.1"/>
</dbReference>
<gene>
    <name evidence="1" type="ORF">SAMN02910411_0682</name>
</gene>